<dbReference type="InterPro" id="IPR001647">
    <property type="entry name" value="HTH_TetR"/>
</dbReference>
<dbReference type="OrthoDB" id="5242433at2"/>
<dbReference type="PANTHER" id="PTHR30055:SF234">
    <property type="entry name" value="HTH-TYPE TRANSCRIPTIONAL REGULATOR BETI"/>
    <property type="match status" value="1"/>
</dbReference>
<feature type="domain" description="HTH tetR-type" evidence="6">
    <location>
        <begin position="9"/>
        <end position="69"/>
    </location>
</feature>
<gene>
    <name evidence="7" type="ORF">GOEFS_035_00590</name>
</gene>
<dbReference type="EMBL" id="BAEH01000035">
    <property type="protein sequence ID" value="GAB17527.1"/>
    <property type="molecule type" value="Genomic_DNA"/>
</dbReference>
<evidence type="ECO:0000256" key="5">
    <source>
        <dbReference type="PROSITE-ProRule" id="PRU00335"/>
    </source>
</evidence>
<dbReference type="SUPFAM" id="SSF46689">
    <property type="entry name" value="Homeodomain-like"/>
    <property type="match status" value="1"/>
</dbReference>
<dbReference type="Proteomes" id="UP000035034">
    <property type="component" value="Unassembled WGS sequence"/>
</dbReference>
<reference evidence="7 8" key="1">
    <citation type="submission" date="2011-12" db="EMBL/GenBank/DDBJ databases">
        <title>Whole genome shotgun sequence of Gordonia effusa NBRC 100432.</title>
        <authorList>
            <person name="Yoshida I."/>
            <person name="Takarada H."/>
            <person name="Hosoyama A."/>
            <person name="Tsuchikane K."/>
            <person name="Katsumata H."/>
            <person name="Yamazaki S."/>
            <person name="Fujita N."/>
        </authorList>
    </citation>
    <scope>NUCLEOTIDE SEQUENCE [LARGE SCALE GENOMIC DNA]</scope>
    <source>
        <strain evidence="7 8">NBRC 100432</strain>
    </source>
</reference>
<dbReference type="InterPro" id="IPR039538">
    <property type="entry name" value="BetI_C"/>
</dbReference>
<protein>
    <submittedName>
        <fullName evidence="7">Putative TetR family transcriptional regulator</fullName>
    </submittedName>
</protein>
<keyword evidence="8" id="KW-1185">Reference proteome</keyword>
<keyword evidence="4" id="KW-0804">Transcription</keyword>
<evidence type="ECO:0000256" key="2">
    <source>
        <dbReference type="ARBA" id="ARBA00023015"/>
    </source>
</evidence>
<dbReference type="InterPro" id="IPR036271">
    <property type="entry name" value="Tet_transcr_reg_TetR-rel_C_sf"/>
</dbReference>
<dbReference type="GO" id="GO:0003700">
    <property type="term" value="F:DNA-binding transcription factor activity"/>
    <property type="evidence" value="ECO:0007669"/>
    <property type="project" value="TreeGrafter"/>
</dbReference>
<dbReference type="eggNOG" id="COG1309">
    <property type="taxonomic scope" value="Bacteria"/>
</dbReference>
<proteinExistence type="predicted"/>
<evidence type="ECO:0000313" key="8">
    <source>
        <dbReference type="Proteomes" id="UP000035034"/>
    </source>
</evidence>
<evidence type="ECO:0000256" key="1">
    <source>
        <dbReference type="ARBA" id="ARBA00022491"/>
    </source>
</evidence>
<evidence type="ECO:0000313" key="7">
    <source>
        <dbReference type="EMBL" id="GAB17527.1"/>
    </source>
</evidence>
<keyword evidence="1" id="KW-0678">Repressor</keyword>
<dbReference type="SUPFAM" id="SSF48498">
    <property type="entry name" value="Tetracyclin repressor-like, C-terminal domain"/>
    <property type="match status" value="1"/>
</dbReference>
<comment type="caution">
    <text evidence="7">The sequence shown here is derived from an EMBL/GenBank/DDBJ whole genome shotgun (WGS) entry which is preliminary data.</text>
</comment>
<sequence>MTSKGQATDIRRRSVIDATLRIIAADGVEAATTRRIAEAAGVGQSGLFYSFGSRDGLLAEVVEAGITAEISSFEALVSELESAAPGSTTIGDVIRIGLQTYLDKLAADPGAERALVSLALYAQRTGGIDHLARRLYHGYYELAARLLIIAANVGGIRWSLPPEELAPLVIVVTDGLTLAYLANPDRDFGVVIEGAVAMLASYVVD</sequence>
<evidence type="ECO:0000256" key="3">
    <source>
        <dbReference type="ARBA" id="ARBA00023125"/>
    </source>
</evidence>
<dbReference type="AlphaFoldDB" id="H0QXH6"/>
<dbReference type="GO" id="GO:0000976">
    <property type="term" value="F:transcription cis-regulatory region binding"/>
    <property type="evidence" value="ECO:0007669"/>
    <property type="project" value="TreeGrafter"/>
</dbReference>
<keyword evidence="2" id="KW-0805">Transcription regulation</keyword>
<dbReference type="PROSITE" id="PS50977">
    <property type="entry name" value="HTH_TETR_2"/>
    <property type="match status" value="1"/>
</dbReference>
<dbReference type="InterPro" id="IPR009057">
    <property type="entry name" value="Homeodomain-like_sf"/>
</dbReference>
<dbReference type="Pfam" id="PF00440">
    <property type="entry name" value="TetR_N"/>
    <property type="match status" value="1"/>
</dbReference>
<dbReference type="Pfam" id="PF13977">
    <property type="entry name" value="TetR_C_6"/>
    <property type="match status" value="1"/>
</dbReference>
<dbReference type="RefSeq" id="WP_007316865.1">
    <property type="nucleotide sequence ID" value="NZ_BAEH01000035.1"/>
</dbReference>
<accession>H0QXH6</accession>
<name>H0QXH6_9ACTN</name>
<organism evidence="7 8">
    <name type="scientific">Gordonia effusa NBRC 100432</name>
    <dbReference type="NCBI Taxonomy" id="1077974"/>
    <lineage>
        <taxon>Bacteria</taxon>
        <taxon>Bacillati</taxon>
        <taxon>Actinomycetota</taxon>
        <taxon>Actinomycetes</taxon>
        <taxon>Mycobacteriales</taxon>
        <taxon>Gordoniaceae</taxon>
        <taxon>Gordonia</taxon>
    </lineage>
</organism>
<evidence type="ECO:0000259" key="6">
    <source>
        <dbReference type="PROSITE" id="PS50977"/>
    </source>
</evidence>
<evidence type="ECO:0000256" key="4">
    <source>
        <dbReference type="ARBA" id="ARBA00023163"/>
    </source>
</evidence>
<feature type="DNA-binding region" description="H-T-H motif" evidence="5">
    <location>
        <begin position="32"/>
        <end position="51"/>
    </location>
</feature>
<keyword evidence="3 5" id="KW-0238">DNA-binding</keyword>
<dbReference type="PRINTS" id="PR00455">
    <property type="entry name" value="HTHTETR"/>
</dbReference>
<dbReference type="PANTHER" id="PTHR30055">
    <property type="entry name" value="HTH-TYPE TRANSCRIPTIONAL REGULATOR RUTR"/>
    <property type="match status" value="1"/>
</dbReference>
<dbReference type="InterPro" id="IPR050109">
    <property type="entry name" value="HTH-type_TetR-like_transc_reg"/>
</dbReference>
<dbReference type="Gene3D" id="1.10.357.10">
    <property type="entry name" value="Tetracycline Repressor, domain 2"/>
    <property type="match status" value="1"/>
</dbReference>
<dbReference type="STRING" id="1077974.GOEFS_035_00590"/>